<reference evidence="2" key="3">
    <citation type="submission" date="2025-08" db="UniProtKB">
        <authorList>
            <consortium name="RefSeq"/>
        </authorList>
    </citation>
    <scope>IDENTIFICATION</scope>
    <source>
        <strain evidence="2">CBS 342.82</strain>
    </source>
</reference>
<evidence type="ECO:0000313" key="1">
    <source>
        <dbReference type="Proteomes" id="UP000504637"/>
    </source>
</evidence>
<dbReference type="RefSeq" id="XP_033464049.1">
    <property type="nucleotide sequence ID" value="XM_033607862.1"/>
</dbReference>
<sequence>MVLSAASKAVWGLVRAMLSRARSTRWVGSSMKCLAGRGMVSGQNSEKKKPSLIIMCRRGPGRIIQTHTPSPFLFPSFPCFLSKRKYNEINLQRPLSEPPASLRRSQKLWIDSEGGAVLLERPGAISSLVSPTIAFLKDLPHVVEADLVNCDADTPMIGDARQHLWGRTSLSARCQVKLATAVGPRLNSTRLPIWVRRSYRALVRASHLPAANF</sequence>
<keyword evidence="1" id="KW-1185">Reference proteome</keyword>
<accession>A0A6J3MGL5</accession>
<gene>
    <name evidence="2" type="ORF">K489DRAFT_4119</name>
</gene>
<evidence type="ECO:0000313" key="2">
    <source>
        <dbReference type="RefSeq" id="XP_033464049.1"/>
    </source>
</evidence>
<organism evidence="2">
    <name type="scientific">Dissoconium aciculare CBS 342.82</name>
    <dbReference type="NCBI Taxonomy" id="1314786"/>
    <lineage>
        <taxon>Eukaryota</taxon>
        <taxon>Fungi</taxon>
        <taxon>Dikarya</taxon>
        <taxon>Ascomycota</taxon>
        <taxon>Pezizomycotina</taxon>
        <taxon>Dothideomycetes</taxon>
        <taxon>Dothideomycetidae</taxon>
        <taxon>Mycosphaerellales</taxon>
        <taxon>Dissoconiaceae</taxon>
        <taxon>Dissoconium</taxon>
    </lineage>
</organism>
<name>A0A6J3MGL5_9PEZI</name>
<protein>
    <submittedName>
        <fullName evidence="2">Uncharacterized protein</fullName>
    </submittedName>
</protein>
<reference evidence="2" key="2">
    <citation type="submission" date="2020-04" db="EMBL/GenBank/DDBJ databases">
        <authorList>
            <consortium name="NCBI Genome Project"/>
        </authorList>
    </citation>
    <scope>NUCLEOTIDE SEQUENCE</scope>
    <source>
        <strain evidence="2">CBS 342.82</strain>
    </source>
</reference>
<reference evidence="2" key="1">
    <citation type="submission" date="2020-01" db="EMBL/GenBank/DDBJ databases">
        <authorList>
            <consortium name="DOE Joint Genome Institute"/>
            <person name="Haridas S."/>
            <person name="Albert R."/>
            <person name="Binder M."/>
            <person name="Bloem J."/>
            <person name="Labutti K."/>
            <person name="Salamov A."/>
            <person name="Andreopoulos B."/>
            <person name="Baker S.E."/>
            <person name="Barry K."/>
            <person name="Bills G."/>
            <person name="Bluhm B.H."/>
            <person name="Cannon C."/>
            <person name="Castanera R."/>
            <person name="Culley D.E."/>
            <person name="Daum C."/>
            <person name="Ezra D."/>
            <person name="Gonzalez J.B."/>
            <person name="Henrissat B."/>
            <person name="Kuo A."/>
            <person name="Liang C."/>
            <person name="Lipzen A."/>
            <person name="Lutzoni F."/>
            <person name="Magnuson J."/>
            <person name="Mondo S."/>
            <person name="Nolan M."/>
            <person name="Ohm R."/>
            <person name="Pangilinan J."/>
            <person name="Park H.-J."/>
            <person name="Ramirez L."/>
            <person name="Alfaro M."/>
            <person name="Sun H."/>
            <person name="Tritt A."/>
            <person name="Yoshinaga Y."/>
            <person name="Zwiers L.-H."/>
            <person name="Turgeon B.G."/>
            <person name="Goodwin S.B."/>
            <person name="Spatafora J.W."/>
            <person name="Crous P.W."/>
            <person name="Grigoriev I.V."/>
        </authorList>
    </citation>
    <scope>NUCLEOTIDE SEQUENCE</scope>
    <source>
        <strain evidence="2">CBS 342.82</strain>
    </source>
</reference>
<dbReference type="GeneID" id="54365661"/>
<dbReference type="Proteomes" id="UP000504637">
    <property type="component" value="Unplaced"/>
</dbReference>
<dbReference type="AlphaFoldDB" id="A0A6J3MGL5"/>
<proteinExistence type="predicted"/>